<organism evidence="2 4">
    <name type="scientific">Vibrio tasmaniensis</name>
    <dbReference type="NCBI Taxonomy" id="212663"/>
    <lineage>
        <taxon>Bacteria</taxon>
        <taxon>Pseudomonadati</taxon>
        <taxon>Pseudomonadota</taxon>
        <taxon>Gammaproteobacteria</taxon>
        <taxon>Vibrionales</taxon>
        <taxon>Vibrionaceae</taxon>
        <taxon>Vibrio</taxon>
    </lineage>
</organism>
<dbReference type="EMBL" id="MDBP01000080">
    <property type="protein sequence ID" value="PMP09954.1"/>
    <property type="molecule type" value="Genomic_DNA"/>
</dbReference>
<evidence type="ECO:0000313" key="3">
    <source>
        <dbReference type="EMBL" id="TKG27979.1"/>
    </source>
</evidence>
<comment type="caution">
    <text evidence="2">The sequence shown here is derived from an EMBL/GenBank/DDBJ whole genome shotgun (WGS) entry which is preliminary data.</text>
</comment>
<feature type="transmembrane region" description="Helical" evidence="1">
    <location>
        <begin position="620"/>
        <end position="646"/>
    </location>
</feature>
<dbReference type="NCBIfam" id="TIGR04346">
    <property type="entry name" value="DotA_TraY"/>
    <property type="match status" value="1"/>
</dbReference>
<dbReference type="Proteomes" id="UP000308018">
    <property type="component" value="Unassembled WGS sequence"/>
</dbReference>
<sequence length="796" mass="87516">MNRKNWIGSNIFFPILITIIFLLPPDGHANTTSAVTDVTSDSKFPSDIAEKNKAHFESLKDRAIEITDKQGVWLPKGFFSGPSNNDIFFHQMKLVFGEPVSHVLRLLNGTSDSNASTKTVTLGTLYAKIMNSIGIIIIIVTLVGSSLLFMFKRSMDISYLTVDKEESLPFLMARGSIGSLITFPIPALGGMSLLQGITIFIILIGLGAATATIKISVPYTLSPGMAYQPQPKVARFVDYILEAKTCSIAMGLMDGVSPDAYKGMDNVKIDDKGKYRITPNQEFKIYKHVAYFGANGNGDCGQLTLFNYQTPNSLDSLEDILLLTSHQVGAEKAGEYLNKIWKEPLIHNIAKKLTTNNLNNMEELAKKYAVYRERMQDEMIGDLSNELKDRLNQSSSPLNGSSLSSVYAEAVADVGFMGLGGFYTMLSVRQMEITMILSDIYGDREQPHWRPNTTDSIFAGVVKWFKSFGHSYDNLEIPQKNILMFYNSAQKYSLNNDIQNIMNSSMDKFTTTQLAQSMGQNIIEIIRSDSNGVYFPNPLVEMRTIGNVIINTAFTYAAVSVASSITPAGTVMKEGLNQIGGAAIDFEALAEKGGAMSAALILSLLGIGVFYSYIVPNIPYIMWSVAVFSFFSYAMGSIISSGWWGGAMALNDPQNERTFGGRFQEGANIILTLLIRPTLMTMCFFLAMILNIALGYYLHWTLEAASVSASYGGFNFLAILGTLFVNAIVMTAGIIKNHSLIWELPDQFQRMLSFRNAIEDNSHDSAMSTSQQMSGTLAGNVSTVTQSMLKNPVKGV</sequence>
<name>A0A2N7NCM8_9VIBR</name>
<protein>
    <recommendedName>
        <fullName evidence="6">DotA/TraY family protein</fullName>
    </recommendedName>
</protein>
<evidence type="ECO:0000313" key="4">
    <source>
        <dbReference type="Proteomes" id="UP000235579"/>
    </source>
</evidence>
<reference evidence="4" key="1">
    <citation type="submission" date="2016-07" db="EMBL/GenBank/DDBJ databases">
        <title>Nontailed viruses are major unrecognized killers of bacteria in the ocean.</title>
        <authorList>
            <person name="Kauffman K."/>
            <person name="Hussain F."/>
            <person name="Yang J."/>
            <person name="Arevalo P."/>
            <person name="Brown J."/>
            <person name="Cutler M."/>
            <person name="Kelly L."/>
            <person name="Polz M.F."/>
        </authorList>
    </citation>
    <scope>NUCLEOTIDE SEQUENCE [LARGE SCALE GENOMIC DNA]</scope>
    <source>
        <strain evidence="4">10N.222.48.A2</strain>
    </source>
</reference>
<evidence type="ECO:0000256" key="1">
    <source>
        <dbReference type="SAM" id="Phobius"/>
    </source>
</evidence>
<evidence type="ECO:0000313" key="5">
    <source>
        <dbReference type="Proteomes" id="UP000308018"/>
    </source>
</evidence>
<keyword evidence="1" id="KW-0472">Membrane</keyword>
<reference evidence="3 5" key="4">
    <citation type="submission" date="2019-04" db="EMBL/GenBank/DDBJ databases">
        <title>A reverse ecology approach based on a biological definition of microbial populations.</title>
        <authorList>
            <person name="Arevalo P."/>
            <person name="Vaninsberghe D."/>
            <person name="Elsherbini J."/>
            <person name="Gore J."/>
            <person name="Polz M."/>
        </authorList>
    </citation>
    <scope>NUCLEOTIDE SEQUENCE [LARGE SCALE GENOMIC DNA]</scope>
    <source>
        <strain evidence="3 5">10N.222.45.A8</strain>
    </source>
</reference>
<reference evidence="2" key="3">
    <citation type="journal article" date="2018" name="Nature">
        <title>A major lineage of non-tailed dsDNA viruses as unrecognized killers of marine bacteria.</title>
        <authorList>
            <person name="Kauffman K.M."/>
            <person name="Hussain F.A."/>
            <person name="Yang J."/>
            <person name="Arevalo P."/>
            <person name="Brown J.M."/>
            <person name="Chang W.K."/>
            <person name="VanInsberghe D."/>
            <person name="Elsherbini J."/>
            <person name="Sharma R.S."/>
            <person name="Cutler M.B."/>
            <person name="Kelly L."/>
            <person name="Polz M.F."/>
        </authorList>
    </citation>
    <scope>NUCLEOTIDE SEQUENCE</scope>
    <source>
        <strain evidence="2">10N.222.48.A2</strain>
    </source>
</reference>
<feature type="transmembrane region" description="Helical" evidence="1">
    <location>
        <begin position="667"/>
        <end position="694"/>
    </location>
</feature>
<feature type="transmembrane region" description="Helical" evidence="1">
    <location>
        <begin position="714"/>
        <end position="735"/>
    </location>
</feature>
<dbReference type="Proteomes" id="UP000235579">
    <property type="component" value="Unassembled WGS sequence"/>
</dbReference>
<keyword evidence="1" id="KW-1133">Transmembrane helix</keyword>
<dbReference type="RefSeq" id="WP_102258368.1">
    <property type="nucleotide sequence ID" value="NZ_MDBG01000002.1"/>
</dbReference>
<keyword evidence="1" id="KW-0812">Transmembrane</keyword>
<dbReference type="InterPro" id="IPR027628">
    <property type="entry name" value="DotA_TraY"/>
</dbReference>
<feature type="transmembrane region" description="Helical" evidence="1">
    <location>
        <begin position="595"/>
        <end position="614"/>
    </location>
</feature>
<feature type="transmembrane region" description="Helical" evidence="1">
    <location>
        <begin position="7"/>
        <end position="24"/>
    </location>
</feature>
<evidence type="ECO:0000313" key="2">
    <source>
        <dbReference type="EMBL" id="PMP09954.1"/>
    </source>
</evidence>
<feature type="transmembrane region" description="Helical" evidence="1">
    <location>
        <begin position="129"/>
        <end position="151"/>
    </location>
</feature>
<feature type="transmembrane region" description="Helical" evidence="1">
    <location>
        <begin position="171"/>
        <end position="191"/>
    </location>
</feature>
<gene>
    <name evidence="2" type="ORF">BCS92_02175</name>
    <name evidence="3" type="ORF">FC057_22590</name>
</gene>
<dbReference type="EMBL" id="SYVV01000043">
    <property type="protein sequence ID" value="TKG27979.1"/>
    <property type="molecule type" value="Genomic_DNA"/>
</dbReference>
<feature type="transmembrane region" description="Helical" evidence="1">
    <location>
        <begin position="197"/>
        <end position="217"/>
    </location>
</feature>
<evidence type="ECO:0008006" key="6">
    <source>
        <dbReference type="Google" id="ProtNLM"/>
    </source>
</evidence>
<reference evidence="2" key="2">
    <citation type="submission" date="2016-07" db="EMBL/GenBank/DDBJ databases">
        <authorList>
            <person name="Wan K."/>
            <person name="Booth B."/>
            <person name="Spirohn K."/>
            <person name="Hao T."/>
            <person name="Hu Y."/>
            <person name="Calderwood M."/>
            <person name="Hill D."/>
            <person name="Mohr S."/>
            <person name="Vidal M."/>
            <person name="Celniker S."/>
            <person name="Perrimon N."/>
        </authorList>
    </citation>
    <scope>NUCLEOTIDE SEQUENCE</scope>
    <source>
        <strain evidence="2">10N.222.48.A2</strain>
    </source>
</reference>
<proteinExistence type="predicted"/>
<accession>A0A2N7NCM8</accession>
<dbReference type="AlphaFoldDB" id="A0A2N7NCM8"/>